<gene>
    <name evidence="1" type="primary">ga17276</name>
    <name evidence="1" type="ORF">PR202_ga17276</name>
</gene>
<evidence type="ECO:0008006" key="3">
    <source>
        <dbReference type="Google" id="ProtNLM"/>
    </source>
</evidence>
<reference evidence="1" key="2">
    <citation type="submission" date="2021-12" db="EMBL/GenBank/DDBJ databases">
        <title>Resequencing data analysis of finger millet.</title>
        <authorList>
            <person name="Hatakeyama M."/>
            <person name="Aluri S."/>
            <person name="Balachadran M.T."/>
            <person name="Sivarajan S.R."/>
            <person name="Poveda L."/>
            <person name="Shimizu-Inatsugi R."/>
            <person name="Schlapbach R."/>
            <person name="Sreeman S.M."/>
            <person name="Shimizu K.K."/>
        </authorList>
    </citation>
    <scope>NUCLEOTIDE SEQUENCE</scope>
</reference>
<evidence type="ECO:0000313" key="2">
    <source>
        <dbReference type="Proteomes" id="UP001054889"/>
    </source>
</evidence>
<name>A0AAV5CQI7_ELECO</name>
<dbReference type="Proteomes" id="UP001054889">
    <property type="component" value="Unassembled WGS sequence"/>
</dbReference>
<sequence>MSTPDEQEIFALIKEMKKDASLGSDGLNVAFYRAAWPWIKEDVTALIQEFYNSGTKNWDQNKIEQVFGTNAMNIILQFGTLASYPSELMLCLKGRREFKPN</sequence>
<evidence type="ECO:0000313" key="1">
    <source>
        <dbReference type="EMBL" id="GJN00115.1"/>
    </source>
</evidence>
<keyword evidence="2" id="KW-1185">Reference proteome</keyword>
<accession>A0AAV5CQI7</accession>
<reference evidence="1" key="1">
    <citation type="journal article" date="2018" name="DNA Res.">
        <title>Multiple hybrid de novo genome assembly of finger millet, an orphan allotetraploid crop.</title>
        <authorList>
            <person name="Hatakeyama M."/>
            <person name="Aluri S."/>
            <person name="Balachadran M.T."/>
            <person name="Sivarajan S.R."/>
            <person name="Patrignani A."/>
            <person name="Gruter S."/>
            <person name="Poveda L."/>
            <person name="Shimizu-Inatsugi R."/>
            <person name="Baeten J."/>
            <person name="Francoijs K.J."/>
            <person name="Nataraja K.N."/>
            <person name="Reddy Y.A.N."/>
            <person name="Phadnis S."/>
            <person name="Ravikumar R.L."/>
            <person name="Schlapbach R."/>
            <person name="Sreeman S.M."/>
            <person name="Shimizu K.K."/>
        </authorList>
    </citation>
    <scope>NUCLEOTIDE SEQUENCE</scope>
</reference>
<protein>
    <recommendedName>
        <fullName evidence="3">Membrane dipeptidase</fullName>
    </recommendedName>
</protein>
<proteinExistence type="predicted"/>
<dbReference type="EMBL" id="BQKI01000008">
    <property type="protein sequence ID" value="GJN00115.1"/>
    <property type="molecule type" value="Genomic_DNA"/>
</dbReference>
<dbReference type="AlphaFoldDB" id="A0AAV5CQI7"/>
<organism evidence="1 2">
    <name type="scientific">Eleusine coracana subsp. coracana</name>
    <dbReference type="NCBI Taxonomy" id="191504"/>
    <lineage>
        <taxon>Eukaryota</taxon>
        <taxon>Viridiplantae</taxon>
        <taxon>Streptophyta</taxon>
        <taxon>Embryophyta</taxon>
        <taxon>Tracheophyta</taxon>
        <taxon>Spermatophyta</taxon>
        <taxon>Magnoliopsida</taxon>
        <taxon>Liliopsida</taxon>
        <taxon>Poales</taxon>
        <taxon>Poaceae</taxon>
        <taxon>PACMAD clade</taxon>
        <taxon>Chloridoideae</taxon>
        <taxon>Cynodonteae</taxon>
        <taxon>Eleusininae</taxon>
        <taxon>Eleusine</taxon>
    </lineage>
</organism>
<comment type="caution">
    <text evidence="1">The sequence shown here is derived from an EMBL/GenBank/DDBJ whole genome shotgun (WGS) entry which is preliminary data.</text>
</comment>